<dbReference type="PANTHER" id="PTHR31964:SF113">
    <property type="entry name" value="USPA DOMAIN-CONTAINING PROTEIN"/>
    <property type="match status" value="1"/>
</dbReference>
<dbReference type="Proteomes" id="UP001221150">
    <property type="component" value="Unassembled WGS sequence"/>
</dbReference>
<name>A0ABT6A2Z4_9ACTN</name>
<dbReference type="Pfam" id="PF00582">
    <property type="entry name" value="Usp"/>
    <property type="match status" value="1"/>
</dbReference>
<dbReference type="CDD" id="cd23659">
    <property type="entry name" value="USP_At3g01520-like"/>
    <property type="match status" value="1"/>
</dbReference>
<dbReference type="Gene3D" id="3.40.50.620">
    <property type="entry name" value="HUPs"/>
    <property type="match status" value="1"/>
</dbReference>
<dbReference type="PRINTS" id="PR01438">
    <property type="entry name" value="UNVRSLSTRESS"/>
</dbReference>
<dbReference type="InterPro" id="IPR006015">
    <property type="entry name" value="Universal_stress_UspA"/>
</dbReference>
<keyword evidence="4" id="KW-1185">Reference proteome</keyword>
<dbReference type="RefSeq" id="WP_276108376.1">
    <property type="nucleotide sequence ID" value="NZ_JARJBB010000004.1"/>
</dbReference>
<comment type="caution">
    <text evidence="3">The sequence shown here is derived from an EMBL/GenBank/DDBJ whole genome shotgun (WGS) entry which is preliminary data.</text>
</comment>
<accession>A0ABT6A2Z4</accession>
<dbReference type="EMBL" id="JARJBB010000004">
    <property type="protein sequence ID" value="MDF3298818.1"/>
    <property type="molecule type" value="Genomic_DNA"/>
</dbReference>
<evidence type="ECO:0000256" key="1">
    <source>
        <dbReference type="ARBA" id="ARBA00008791"/>
    </source>
</evidence>
<reference evidence="3 4" key="1">
    <citation type="submission" date="2023-03" db="EMBL/GenBank/DDBJ databases">
        <title>Draft genome sequence of Streptomyces sp. K1PA1 isolated from peat swamp forest in Thailand.</title>
        <authorList>
            <person name="Klaysubun C."/>
            <person name="Duangmal K."/>
        </authorList>
    </citation>
    <scope>NUCLEOTIDE SEQUENCE [LARGE SCALE GENOMIC DNA]</scope>
    <source>
        <strain evidence="3 4">K1PA1</strain>
    </source>
</reference>
<evidence type="ECO:0000259" key="2">
    <source>
        <dbReference type="Pfam" id="PF00582"/>
    </source>
</evidence>
<dbReference type="SUPFAM" id="SSF52402">
    <property type="entry name" value="Adenine nucleotide alpha hydrolases-like"/>
    <property type="match status" value="1"/>
</dbReference>
<dbReference type="PANTHER" id="PTHR31964">
    <property type="entry name" value="ADENINE NUCLEOTIDE ALPHA HYDROLASES-LIKE SUPERFAMILY PROTEIN"/>
    <property type="match status" value="1"/>
</dbReference>
<organism evidence="3 4">
    <name type="scientific">Streptomyces tropicalis</name>
    <dbReference type="NCBI Taxonomy" id="3034234"/>
    <lineage>
        <taxon>Bacteria</taxon>
        <taxon>Bacillati</taxon>
        <taxon>Actinomycetota</taxon>
        <taxon>Actinomycetes</taxon>
        <taxon>Kitasatosporales</taxon>
        <taxon>Streptomycetaceae</taxon>
        <taxon>Streptomyces</taxon>
    </lineage>
</organism>
<sequence>MSNEATLAPRIVVGVDGSAPSKQALRWAVGQAKLTGAAVEAVFAWEYPTPWLGMVPPTDKESGDFEVHARRILDRAVDEALGPGPERAVALRPTSVHGQPAAVLLDVAAGAQLLVVGNRGRGGFREALLGSVGMHCVQHAPCPVVVIRGSGGGT</sequence>
<feature type="domain" description="UspA" evidence="2">
    <location>
        <begin position="10"/>
        <end position="148"/>
    </location>
</feature>
<evidence type="ECO:0000313" key="3">
    <source>
        <dbReference type="EMBL" id="MDF3298818.1"/>
    </source>
</evidence>
<gene>
    <name evidence="3" type="ORF">P3H78_09265</name>
</gene>
<evidence type="ECO:0000313" key="4">
    <source>
        <dbReference type="Proteomes" id="UP001221150"/>
    </source>
</evidence>
<dbReference type="InterPro" id="IPR006016">
    <property type="entry name" value="UspA"/>
</dbReference>
<comment type="similarity">
    <text evidence="1">Belongs to the universal stress protein A family.</text>
</comment>
<protein>
    <submittedName>
        <fullName evidence="3">Universal stress protein</fullName>
    </submittedName>
</protein>
<dbReference type="InterPro" id="IPR014729">
    <property type="entry name" value="Rossmann-like_a/b/a_fold"/>
</dbReference>
<proteinExistence type="inferred from homology"/>